<dbReference type="EMBL" id="CP003685">
    <property type="protein sequence ID" value="AFN03707.1"/>
    <property type="molecule type" value="Genomic_DNA"/>
</dbReference>
<reference evidence="1 2" key="1">
    <citation type="journal article" date="2012" name="J. Bacteriol.">
        <title>Genome Sequencing of a Genetically-Tractable Pyrococcus furiosus Strain Reveals a Highly Dynamic Genome.</title>
        <authorList>
            <person name="Bridger S.L."/>
            <person name="Lancaster W.A."/>
            <person name="Poole F.L.II."/>
            <person name="Schut G.J."/>
            <person name="Adams M.W."/>
        </authorList>
    </citation>
    <scope>NUCLEOTIDE SEQUENCE [LARGE SCALE GENOMIC DNA]</scope>
    <source>
        <strain evidence="1 2">COM1</strain>
    </source>
</reference>
<sequence length="36" mass="4145">MSKLNELIKSNDLEGILEYAREFHGHICPYLALGIR</sequence>
<protein>
    <recommendedName>
        <fullName evidence="3">Formylmethanofuran dehydrogenase subunit E domain-containing protein</fullName>
    </recommendedName>
</protein>
<dbReference type="Gene3D" id="3.30.1330.130">
    <property type="match status" value="1"/>
</dbReference>
<dbReference type="Proteomes" id="UP000006216">
    <property type="component" value="Chromosome"/>
</dbReference>
<gene>
    <name evidence="1" type="ORF">PFC_03790</name>
</gene>
<evidence type="ECO:0000313" key="2">
    <source>
        <dbReference type="Proteomes" id="UP000006216"/>
    </source>
</evidence>
<dbReference type="HOGENOM" id="CLU_3353950_0_0_2"/>
<dbReference type="KEGG" id="pfi:PFC_03790"/>
<proteinExistence type="predicted"/>
<evidence type="ECO:0008006" key="3">
    <source>
        <dbReference type="Google" id="ProtNLM"/>
    </source>
</evidence>
<evidence type="ECO:0000313" key="1">
    <source>
        <dbReference type="EMBL" id="AFN03707.1"/>
    </source>
</evidence>
<dbReference type="AlphaFoldDB" id="I6U6W9"/>
<accession>I6U6W9</accession>
<name>I6U6W9_9EURY</name>
<dbReference type="PATRIC" id="fig|1185654.4.peg.771"/>
<dbReference type="SUPFAM" id="SSF143555">
    <property type="entry name" value="FwdE-like"/>
    <property type="match status" value="1"/>
</dbReference>
<organism evidence="2">
    <name type="scientific">Pyrococcus furiosus COM1</name>
    <dbReference type="NCBI Taxonomy" id="1185654"/>
    <lineage>
        <taxon>Archaea</taxon>
        <taxon>Methanobacteriati</taxon>
        <taxon>Methanobacteriota</taxon>
        <taxon>Thermococci</taxon>
        <taxon>Thermococcales</taxon>
        <taxon>Thermococcaceae</taxon>
        <taxon>Pyrococcus</taxon>
    </lineage>
</organism>